<keyword evidence="2" id="KW-1185">Reference proteome</keyword>
<sequence>MSERTLSTLFIDREQELQDFQRGDAKLSQRALFFREIL</sequence>
<dbReference type="AlphaFoldDB" id="A0A081C4Y3"/>
<organism evidence="1">
    <name type="scientific">Vecturithrix granuli</name>
    <dbReference type="NCBI Taxonomy" id="1499967"/>
    <lineage>
        <taxon>Bacteria</taxon>
        <taxon>Candidatus Moduliflexota</taxon>
        <taxon>Candidatus Vecturitrichia</taxon>
        <taxon>Candidatus Vecturitrichales</taxon>
        <taxon>Candidatus Vecturitrichaceae</taxon>
        <taxon>Candidatus Vecturithrix</taxon>
    </lineage>
</organism>
<proteinExistence type="predicted"/>
<accession>A0A081C4Y3</accession>
<dbReference type="EMBL" id="DF820470">
    <property type="protein sequence ID" value="GAK59638.1"/>
    <property type="molecule type" value="Genomic_DNA"/>
</dbReference>
<evidence type="ECO:0000313" key="2">
    <source>
        <dbReference type="Proteomes" id="UP000030661"/>
    </source>
</evidence>
<gene>
    <name evidence="1" type="ORF">U27_06623</name>
</gene>
<protein>
    <submittedName>
        <fullName evidence="1">Uncharacterized protein</fullName>
    </submittedName>
</protein>
<evidence type="ECO:0000313" key="1">
    <source>
        <dbReference type="EMBL" id="GAK59638.1"/>
    </source>
</evidence>
<dbReference type="HOGENOM" id="CLU_3324902_0_0_0"/>
<dbReference type="Proteomes" id="UP000030661">
    <property type="component" value="Unassembled WGS sequence"/>
</dbReference>
<reference evidence="1" key="1">
    <citation type="journal article" date="2015" name="PeerJ">
        <title>First genomic representation of candidate bacterial phylum KSB3 points to enhanced environmental sensing as a trigger of wastewater bulking.</title>
        <authorList>
            <person name="Sekiguchi Y."/>
            <person name="Ohashi A."/>
            <person name="Parks D.H."/>
            <person name="Yamauchi T."/>
            <person name="Tyson G.W."/>
            <person name="Hugenholtz P."/>
        </authorList>
    </citation>
    <scope>NUCLEOTIDE SEQUENCE [LARGE SCALE GENOMIC DNA]</scope>
</reference>
<name>A0A081C4Y3_VECG1</name>